<dbReference type="PANTHER" id="PTHR30373">
    <property type="entry name" value="UPF0603 PROTEIN YGCG"/>
    <property type="match status" value="1"/>
</dbReference>
<evidence type="ECO:0000256" key="1">
    <source>
        <dbReference type="SAM" id="MobiDB-lite"/>
    </source>
</evidence>
<feature type="domain" description="TPM" evidence="3">
    <location>
        <begin position="33"/>
        <end position="154"/>
    </location>
</feature>
<feature type="region of interest" description="Disordered" evidence="1">
    <location>
        <begin position="244"/>
        <end position="282"/>
    </location>
</feature>
<feature type="compositionally biased region" description="Polar residues" evidence="1">
    <location>
        <begin position="366"/>
        <end position="376"/>
    </location>
</feature>
<name>A0A0U4A7E7_9BACT</name>
<accession>A0A0U4A7E7</accession>
<dbReference type="Gene3D" id="3.10.310.50">
    <property type="match status" value="1"/>
</dbReference>
<keyword evidence="2" id="KW-0472">Membrane</keyword>
<feature type="compositionally biased region" description="Low complexity" evidence="1">
    <location>
        <begin position="166"/>
        <end position="181"/>
    </location>
</feature>
<gene>
    <name evidence="4" type="ORF">AUC43_03200</name>
</gene>
<dbReference type="EMBL" id="CP013909">
    <property type="protein sequence ID" value="ALW84188.1"/>
    <property type="molecule type" value="Genomic_DNA"/>
</dbReference>
<feature type="region of interest" description="Disordered" evidence="1">
    <location>
        <begin position="166"/>
        <end position="216"/>
    </location>
</feature>
<dbReference type="KEGG" id="hyg:AUC43_03200"/>
<evidence type="ECO:0000259" key="3">
    <source>
        <dbReference type="Pfam" id="PF04536"/>
    </source>
</evidence>
<evidence type="ECO:0000256" key="2">
    <source>
        <dbReference type="SAM" id="Phobius"/>
    </source>
</evidence>
<organism evidence="4 5">
    <name type="scientific">Hymenobacter sedentarius</name>
    <dbReference type="NCBI Taxonomy" id="1411621"/>
    <lineage>
        <taxon>Bacteria</taxon>
        <taxon>Pseudomonadati</taxon>
        <taxon>Bacteroidota</taxon>
        <taxon>Cytophagia</taxon>
        <taxon>Cytophagales</taxon>
        <taxon>Hymenobacteraceae</taxon>
        <taxon>Hymenobacter</taxon>
    </lineage>
</organism>
<dbReference type="STRING" id="1411621.AUC43_03200"/>
<feature type="compositionally biased region" description="Low complexity" evidence="1">
    <location>
        <begin position="384"/>
        <end position="406"/>
    </location>
</feature>
<keyword evidence="2" id="KW-0812">Transmembrane</keyword>
<evidence type="ECO:0000313" key="5">
    <source>
        <dbReference type="Proteomes" id="UP000059542"/>
    </source>
</evidence>
<dbReference type="InterPro" id="IPR007621">
    <property type="entry name" value="TPM_dom"/>
</dbReference>
<dbReference type="Pfam" id="PF04536">
    <property type="entry name" value="TPM_phosphatase"/>
    <property type="match status" value="1"/>
</dbReference>
<evidence type="ECO:0000313" key="4">
    <source>
        <dbReference type="EMBL" id="ALW84188.1"/>
    </source>
</evidence>
<keyword evidence="2" id="KW-1133">Transmembrane helix</keyword>
<dbReference type="PANTHER" id="PTHR30373:SF2">
    <property type="entry name" value="UPF0603 PROTEIN YGCG"/>
    <property type="match status" value="1"/>
</dbReference>
<keyword evidence="5" id="KW-1185">Reference proteome</keyword>
<sequence>MLLFVSAGLNGPAAAQTGTTEGLPPRPTPFRFVNDQAQLMAPGDAKKLESGLRRYADNNGTQIVVVTVPTLAGRDVADYGRALGRAWGIGQRDKNNGIVVLLSAQDHKLTIQPGSGVQAQITPEVTSRAISKMTPAFKQGNYFGGLRAGLNTLMLAANPSSVSQATTAATSSSASSSPASAETGTNMQRQAKEPVSPTPNDPLLTPPTTEPDSGPGMGTVLLGALVVGGIIWLLVRMLRGRSQPAAQSRPAPDFLPNRNPDGGSPNGPVNMQRGGSNFGGGGGGGNFGGGGGGGMGSGMGGILATGAAAAAGAYLGNRMASGHEAPSHGLAGDGTTPQHFDPSTAAGAAGAGAMGTGAADDYFSGRDSSAATSTPDYFSDDATADNSSNDFFSSDDNSSYDDPSSGDSGGGGFDSGNDNSGSW</sequence>
<feature type="transmembrane region" description="Helical" evidence="2">
    <location>
        <begin position="216"/>
        <end position="235"/>
    </location>
</feature>
<feature type="compositionally biased region" description="Pro residues" evidence="1">
    <location>
        <begin position="196"/>
        <end position="209"/>
    </location>
</feature>
<feature type="region of interest" description="Disordered" evidence="1">
    <location>
        <begin position="325"/>
        <end position="423"/>
    </location>
</feature>
<proteinExistence type="predicted"/>
<reference evidence="4 5" key="1">
    <citation type="submission" date="2015-12" db="EMBL/GenBank/DDBJ databases">
        <authorList>
            <person name="Shamseldin A."/>
            <person name="Moawad H."/>
            <person name="Abd El-Rahim W.M."/>
            <person name="Sadowsky M.J."/>
        </authorList>
    </citation>
    <scope>NUCLEOTIDE SEQUENCE [LARGE SCALE GENOMIC DNA]</scope>
    <source>
        <strain evidence="4 5">DG5B</strain>
    </source>
</reference>
<protein>
    <recommendedName>
        <fullName evidence="3">TPM domain-containing protein</fullName>
    </recommendedName>
</protein>
<dbReference type="Proteomes" id="UP000059542">
    <property type="component" value="Chromosome"/>
</dbReference>
<dbReference type="AlphaFoldDB" id="A0A0U4A7E7"/>